<dbReference type="GO" id="GO:0006352">
    <property type="term" value="P:DNA-templated transcription initiation"/>
    <property type="evidence" value="ECO:0007669"/>
    <property type="project" value="InterPro"/>
</dbReference>
<dbReference type="PANTHER" id="PTHR43133">
    <property type="entry name" value="RNA POLYMERASE ECF-TYPE SIGMA FACTO"/>
    <property type="match status" value="1"/>
</dbReference>
<dbReference type="NCBIfam" id="TIGR02937">
    <property type="entry name" value="sigma70-ECF"/>
    <property type="match status" value="1"/>
</dbReference>
<dbReference type="Gene3D" id="1.10.10.10">
    <property type="entry name" value="Winged helix-like DNA-binding domain superfamily/Winged helix DNA-binding domain"/>
    <property type="match status" value="1"/>
</dbReference>
<accession>A0A2U2PF30</accession>
<evidence type="ECO:0000313" key="7">
    <source>
        <dbReference type="EMBL" id="PWG79970.1"/>
    </source>
</evidence>
<dbReference type="InterPro" id="IPR007627">
    <property type="entry name" value="RNA_pol_sigma70_r2"/>
</dbReference>
<dbReference type="Gene3D" id="1.10.1740.10">
    <property type="match status" value="1"/>
</dbReference>
<evidence type="ECO:0000256" key="2">
    <source>
        <dbReference type="ARBA" id="ARBA00023015"/>
    </source>
</evidence>
<keyword evidence="2" id="KW-0805">Transcription regulation</keyword>
<evidence type="ECO:0000259" key="5">
    <source>
        <dbReference type="Pfam" id="PF04542"/>
    </source>
</evidence>
<keyword evidence="3" id="KW-0731">Sigma factor</keyword>
<dbReference type="EMBL" id="QEAS01000011">
    <property type="protein sequence ID" value="PWG79970.1"/>
    <property type="molecule type" value="Genomic_DNA"/>
</dbReference>
<evidence type="ECO:0000256" key="3">
    <source>
        <dbReference type="ARBA" id="ARBA00023082"/>
    </source>
</evidence>
<organism evidence="7 8">
    <name type="scientific">Pararcticibacter amylolyticus</name>
    <dbReference type="NCBI Taxonomy" id="2173175"/>
    <lineage>
        <taxon>Bacteria</taxon>
        <taxon>Pseudomonadati</taxon>
        <taxon>Bacteroidota</taxon>
        <taxon>Sphingobacteriia</taxon>
        <taxon>Sphingobacteriales</taxon>
        <taxon>Sphingobacteriaceae</taxon>
        <taxon>Pararcticibacter</taxon>
    </lineage>
</organism>
<gene>
    <name evidence="7" type="ORF">DDR33_14325</name>
</gene>
<comment type="similarity">
    <text evidence="1">Belongs to the sigma-70 factor family. ECF subfamily.</text>
</comment>
<dbReference type="InterPro" id="IPR039425">
    <property type="entry name" value="RNA_pol_sigma-70-like"/>
</dbReference>
<feature type="domain" description="RNA polymerase sigma-70 region 2" evidence="5">
    <location>
        <begin position="28"/>
        <end position="94"/>
    </location>
</feature>
<dbReference type="GO" id="GO:0016987">
    <property type="term" value="F:sigma factor activity"/>
    <property type="evidence" value="ECO:0007669"/>
    <property type="project" value="UniProtKB-KW"/>
</dbReference>
<dbReference type="AlphaFoldDB" id="A0A2U2PF30"/>
<dbReference type="Proteomes" id="UP000245647">
    <property type="component" value="Unassembled WGS sequence"/>
</dbReference>
<dbReference type="InterPro" id="IPR013324">
    <property type="entry name" value="RNA_pol_sigma_r3/r4-like"/>
</dbReference>
<protein>
    <submittedName>
        <fullName evidence="7">RNA polymerase subunit sigma-70</fullName>
    </submittedName>
</protein>
<evidence type="ECO:0000313" key="8">
    <source>
        <dbReference type="Proteomes" id="UP000245647"/>
    </source>
</evidence>
<dbReference type="InterPro" id="IPR014327">
    <property type="entry name" value="RNA_pol_sigma70_bacteroid"/>
</dbReference>
<keyword evidence="8" id="KW-1185">Reference proteome</keyword>
<dbReference type="RefSeq" id="WP_109416487.1">
    <property type="nucleotide sequence ID" value="NZ_QEAS01000011.1"/>
</dbReference>
<sequence length="199" mass="23353">MATYDLLKEKLLLEQIANGDEYAFRQVFETYKGRVYTFVVNYIHSEADAEEIVQETFMTLWQNRMSLGRIDHPRNYIYTVVRNKTINYMAKAARNEKTLRSILASMSDELNPVEERMNLKESHGLIREAVSRLSEQKQKVFFMSREQGLNHEQIAAETGLSKSRVKNIIVEVLKYIKLHLSENSTIVSFLLFLFFRTDK</sequence>
<dbReference type="InterPro" id="IPR014284">
    <property type="entry name" value="RNA_pol_sigma-70_dom"/>
</dbReference>
<dbReference type="InterPro" id="IPR013249">
    <property type="entry name" value="RNA_pol_sigma70_r4_t2"/>
</dbReference>
<dbReference type="Pfam" id="PF08281">
    <property type="entry name" value="Sigma70_r4_2"/>
    <property type="match status" value="1"/>
</dbReference>
<dbReference type="Pfam" id="PF04542">
    <property type="entry name" value="Sigma70_r2"/>
    <property type="match status" value="1"/>
</dbReference>
<proteinExistence type="inferred from homology"/>
<evidence type="ECO:0000256" key="1">
    <source>
        <dbReference type="ARBA" id="ARBA00010641"/>
    </source>
</evidence>
<feature type="domain" description="RNA polymerase sigma factor 70 region 4 type 2" evidence="6">
    <location>
        <begin position="125"/>
        <end position="169"/>
    </location>
</feature>
<dbReference type="PANTHER" id="PTHR43133:SF46">
    <property type="entry name" value="RNA POLYMERASE SIGMA-70 FACTOR ECF SUBFAMILY"/>
    <property type="match status" value="1"/>
</dbReference>
<reference evidence="7 8" key="1">
    <citation type="submission" date="2018-04" db="EMBL/GenBank/DDBJ databases">
        <title>Pedobacter chongqingensis sp. nov., isolated from a rottenly hemp rope.</title>
        <authorList>
            <person name="Cai Y."/>
        </authorList>
    </citation>
    <scope>NUCLEOTIDE SEQUENCE [LARGE SCALE GENOMIC DNA]</scope>
    <source>
        <strain evidence="7 8">FJ4-8</strain>
    </source>
</reference>
<evidence type="ECO:0000256" key="4">
    <source>
        <dbReference type="ARBA" id="ARBA00023163"/>
    </source>
</evidence>
<dbReference type="InterPro" id="IPR013325">
    <property type="entry name" value="RNA_pol_sigma_r2"/>
</dbReference>
<keyword evidence="4" id="KW-0804">Transcription</keyword>
<comment type="caution">
    <text evidence="7">The sequence shown here is derived from an EMBL/GenBank/DDBJ whole genome shotgun (WGS) entry which is preliminary data.</text>
</comment>
<dbReference type="SUPFAM" id="SSF88659">
    <property type="entry name" value="Sigma3 and sigma4 domains of RNA polymerase sigma factors"/>
    <property type="match status" value="1"/>
</dbReference>
<dbReference type="OrthoDB" id="799938at2"/>
<dbReference type="NCBIfam" id="TIGR02985">
    <property type="entry name" value="Sig70_bacteroi1"/>
    <property type="match status" value="1"/>
</dbReference>
<dbReference type="SUPFAM" id="SSF88946">
    <property type="entry name" value="Sigma2 domain of RNA polymerase sigma factors"/>
    <property type="match status" value="1"/>
</dbReference>
<evidence type="ECO:0000259" key="6">
    <source>
        <dbReference type="Pfam" id="PF08281"/>
    </source>
</evidence>
<dbReference type="GO" id="GO:0003677">
    <property type="term" value="F:DNA binding"/>
    <property type="evidence" value="ECO:0007669"/>
    <property type="project" value="InterPro"/>
</dbReference>
<dbReference type="InterPro" id="IPR036388">
    <property type="entry name" value="WH-like_DNA-bd_sf"/>
</dbReference>
<name>A0A2U2PF30_9SPHI</name>